<feature type="transmembrane region" description="Helical" evidence="12">
    <location>
        <begin position="36"/>
        <end position="62"/>
    </location>
</feature>
<dbReference type="InterPro" id="IPR001996">
    <property type="entry name" value="PTS_IIB_1"/>
</dbReference>
<evidence type="ECO:0000256" key="4">
    <source>
        <dbReference type="ARBA" id="ARBA00022597"/>
    </source>
</evidence>
<keyword evidence="6" id="KW-0598">Phosphotransferase system</keyword>
<dbReference type="PROSITE" id="PS01035">
    <property type="entry name" value="PTS_EIIB_TYPE_1_CYS"/>
    <property type="match status" value="1"/>
</dbReference>
<dbReference type="EMBL" id="LAYZ01000024">
    <property type="protein sequence ID" value="KKK33893.1"/>
    <property type="molecule type" value="Genomic_DNA"/>
</dbReference>
<comment type="subcellular location">
    <subcellularLocation>
        <location evidence="1">Cell membrane</location>
        <topology evidence="1">Multi-pass membrane protein</topology>
    </subcellularLocation>
</comment>
<dbReference type="CDD" id="cd00212">
    <property type="entry name" value="PTS_IIB_glc"/>
    <property type="match status" value="1"/>
</dbReference>
<dbReference type="FunFam" id="3.30.1360.60:FF:000001">
    <property type="entry name" value="PTS system glucose-specific IIBC component PtsG"/>
    <property type="match status" value="1"/>
</dbReference>
<dbReference type="PATRIC" id="fig|1432562.3.peg.1941"/>
<reference evidence="15 16" key="1">
    <citation type="submission" date="2015-04" db="EMBL/GenBank/DDBJ databases">
        <title>Taxonomic description and genome sequence of Salinicoccus sediminis sp. nov., a novel hyper halotolerant bacterium isolated from marine sediment.</title>
        <authorList>
            <person name="Mathan Kumar R."/>
            <person name="Kaur G."/>
            <person name="Kumar N."/>
            <person name="Kumar A."/>
            <person name="Singh N.K."/>
            <person name="Kaur N."/>
            <person name="Mayilraj S."/>
        </authorList>
    </citation>
    <scope>NUCLEOTIDE SEQUENCE [LARGE SCALE GENOMIC DNA]</scope>
    <source>
        <strain evidence="15 16">SV-16</strain>
    </source>
</reference>
<keyword evidence="5" id="KW-0808">Transferase</keyword>
<dbReference type="GO" id="GO:0015764">
    <property type="term" value="P:N-acetylglucosamine transport"/>
    <property type="evidence" value="ECO:0007669"/>
    <property type="project" value="TreeGrafter"/>
</dbReference>
<feature type="transmembrane region" description="Helical" evidence="12">
    <location>
        <begin position="159"/>
        <end position="178"/>
    </location>
</feature>
<protein>
    <submittedName>
        <fullName evidence="15">PTS acetylglucosamine transporter subunit IIB</fullName>
    </submittedName>
</protein>
<dbReference type="InterPro" id="IPR036878">
    <property type="entry name" value="Glu_permease_IIB"/>
</dbReference>
<feature type="domain" description="PTS EIIB type-1" evidence="13">
    <location>
        <begin position="389"/>
        <end position="467"/>
    </location>
</feature>
<dbReference type="SUPFAM" id="SSF55604">
    <property type="entry name" value="Glucose permease domain IIB"/>
    <property type="match status" value="1"/>
</dbReference>
<dbReference type="Proteomes" id="UP000034287">
    <property type="component" value="Unassembled WGS sequence"/>
</dbReference>
<evidence type="ECO:0000313" key="16">
    <source>
        <dbReference type="Proteomes" id="UP000034287"/>
    </source>
</evidence>
<keyword evidence="3" id="KW-1003">Cell membrane</keyword>
<evidence type="ECO:0000256" key="12">
    <source>
        <dbReference type="SAM" id="Phobius"/>
    </source>
</evidence>
<evidence type="ECO:0000259" key="14">
    <source>
        <dbReference type="PROSITE" id="PS51103"/>
    </source>
</evidence>
<feature type="transmembrane region" description="Helical" evidence="12">
    <location>
        <begin position="288"/>
        <end position="313"/>
    </location>
</feature>
<evidence type="ECO:0000256" key="1">
    <source>
        <dbReference type="ARBA" id="ARBA00004651"/>
    </source>
</evidence>
<evidence type="ECO:0000256" key="11">
    <source>
        <dbReference type="PROSITE-ProRule" id="PRU00421"/>
    </source>
</evidence>
<keyword evidence="16" id="KW-1185">Reference proteome</keyword>
<proteinExistence type="predicted"/>
<dbReference type="PROSITE" id="PS51098">
    <property type="entry name" value="PTS_EIIB_TYPE_1"/>
    <property type="match status" value="1"/>
</dbReference>
<accession>A0A0M2SHZ6</accession>
<evidence type="ECO:0000256" key="5">
    <source>
        <dbReference type="ARBA" id="ARBA00022679"/>
    </source>
</evidence>
<feature type="domain" description="PTS EIIC type-1" evidence="14">
    <location>
        <begin position="1"/>
        <end position="366"/>
    </location>
</feature>
<dbReference type="GO" id="GO:0005886">
    <property type="term" value="C:plasma membrane"/>
    <property type="evidence" value="ECO:0007669"/>
    <property type="project" value="UniProtKB-SubCell"/>
</dbReference>
<dbReference type="PROSITE" id="PS51103">
    <property type="entry name" value="PTS_EIIC_TYPE_1"/>
    <property type="match status" value="1"/>
</dbReference>
<feature type="transmembrane region" description="Helical" evidence="12">
    <location>
        <begin position="69"/>
        <end position="88"/>
    </location>
</feature>
<comment type="caution">
    <text evidence="15">The sequence shown here is derived from an EMBL/GenBank/DDBJ whole genome shotgun (WGS) entry which is preliminary data.</text>
</comment>
<feature type="transmembrane region" description="Helical" evidence="12">
    <location>
        <begin position="224"/>
        <end position="247"/>
    </location>
</feature>
<evidence type="ECO:0000256" key="7">
    <source>
        <dbReference type="ARBA" id="ARBA00022692"/>
    </source>
</evidence>
<keyword evidence="4" id="KW-0762">Sugar transport</keyword>
<dbReference type="GO" id="GO:0090563">
    <property type="term" value="F:protein-phosphocysteine-sugar phosphotransferase activity"/>
    <property type="evidence" value="ECO:0007669"/>
    <property type="project" value="TreeGrafter"/>
</dbReference>
<dbReference type="OrthoDB" id="9764327at2"/>
<keyword evidence="2" id="KW-0813">Transport</keyword>
<evidence type="ECO:0000256" key="6">
    <source>
        <dbReference type="ARBA" id="ARBA00022683"/>
    </source>
</evidence>
<feature type="transmembrane region" description="Helical" evidence="12">
    <location>
        <begin position="333"/>
        <end position="354"/>
    </location>
</feature>
<sequence>MKKFMQNLGKSMLIPIVAMPIAGILFRLSAEDLLDITLFQAAGVIFENMDVLLAIGIAMGLAKTKDRGIPALTGYLAITVLNHGLTLMNPDLDMSVFGGVMSGLIAAAVYNRFKDTELPAMFSFFGGEKWPITLIILIMIPVAGIFSFIWPYAQAGIDSFAQMLVGMGAFGIFLFGFLNRFLLPFGLHHVLNTYIYFGLGSFETPDGEVVTGEITRFLNGDPTAGYFLGGFFIVMIFGVPAVALAITRAAYKQKKEKTKALMSSGGLTSVIAGLTEPIEFTFIFTSPLLYFIHAVYTGLAGATLYVLSIRHGFSWGGSVIDYALNLGIADNGLFILPIGLAFGVLYYFTFYILITKMNIPVIGREKDEEFGAESEESEQELELSHSKYEYMAKKVLENVGGRSNVTDYENCMTRLRLVVDDMDQVNEENIKQTGAHGVVKVDDHHVQIIIGPQANSVMNEFRKQMEE</sequence>
<dbReference type="STRING" id="1432562.WN59_09795"/>
<keyword evidence="10 12" id="KW-0472">Membrane</keyword>
<gene>
    <name evidence="15" type="ORF">WN59_09795</name>
</gene>
<dbReference type="GO" id="GO:0016301">
    <property type="term" value="F:kinase activity"/>
    <property type="evidence" value="ECO:0007669"/>
    <property type="project" value="UniProtKB-KW"/>
</dbReference>
<keyword evidence="7 12" id="KW-0812">Transmembrane</keyword>
<dbReference type="InterPro" id="IPR050429">
    <property type="entry name" value="PTS_Glucose_EIICBA"/>
</dbReference>
<dbReference type="NCBIfam" id="TIGR00826">
    <property type="entry name" value="EIIB_glc"/>
    <property type="match status" value="1"/>
</dbReference>
<dbReference type="InterPro" id="IPR013013">
    <property type="entry name" value="PTS_EIIC_1"/>
</dbReference>
<dbReference type="RefSeq" id="WP_046516565.1">
    <property type="nucleotide sequence ID" value="NZ_LAYZ01000024.1"/>
</dbReference>
<dbReference type="GO" id="GO:0008982">
    <property type="term" value="F:protein-N(PI)-phosphohistidine-sugar phosphotransferase activity"/>
    <property type="evidence" value="ECO:0007669"/>
    <property type="project" value="InterPro"/>
</dbReference>
<keyword evidence="9 12" id="KW-1133">Transmembrane helix</keyword>
<evidence type="ECO:0000256" key="2">
    <source>
        <dbReference type="ARBA" id="ARBA00022448"/>
    </source>
</evidence>
<evidence type="ECO:0000256" key="3">
    <source>
        <dbReference type="ARBA" id="ARBA00022475"/>
    </source>
</evidence>
<name>A0A0M2SHZ6_9STAP</name>
<evidence type="ECO:0000256" key="8">
    <source>
        <dbReference type="ARBA" id="ARBA00022777"/>
    </source>
</evidence>
<evidence type="ECO:0000259" key="13">
    <source>
        <dbReference type="PROSITE" id="PS51098"/>
    </source>
</evidence>
<dbReference type="Pfam" id="PF02378">
    <property type="entry name" value="PTS_EIIC"/>
    <property type="match status" value="1"/>
</dbReference>
<evidence type="ECO:0000256" key="10">
    <source>
        <dbReference type="ARBA" id="ARBA00023136"/>
    </source>
</evidence>
<keyword evidence="8" id="KW-0418">Kinase</keyword>
<feature type="active site" description="Phosphocysteine intermediate; for EIIB activity" evidence="11">
    <location>
        <position position="411"/>
    </location>
</feature>
<feature type="transmembrane region" description="Helical" evidence="12">
    <location>
        <begin position="12"/>
        <end position="30"/>
    </location>
</feature>
<dbReference type="PANTHER" id="PTHR30009:SF4">
    <property type="entry name" value="PTS SYSTEM N-ACETYLGLUCOSAMINE-SPECIFIC EIICBA COMPONENT"/>
    <property type="match status" value="1"/>
</dbReference>
<dbReference type="Pfam" id="PF00367">
    <property type="entry name" value="PTS_EIIB"/>
    <property type="match status" value="1"/>
</dbReference>
<dbReference type="AlphaFoldDB" id="A0A0M2SHZ6"/>
<evidence type="ECO:0000256" key="9">
    <source>
        <dbReference type="ARBA" id="ARBA00022989"/>
    </source>
</evidence>
<dbReference type="GO" id="GO:0009401">
    <property type="term" value="P:phosphoenolpyruvate-dependent sugar phosphotransferase system"/>
    <property type="evidence" value="ECO:0007669"/>
    <property type="project" value="UniProtKB-KW"/>
</dbReference>
<dbReference type="Gene3D" id="3.30.1360.60">
    <property type="entry name" value="Glucose permease domain IIB"/>
    <property type="match status" value="1"/>
</dbReference>
<dbReference type="InterPro" id="IPR018113">
    <property type="entry name" value="PTrfase_EIIB_Cys"/>
</dbReference>
<dbReference type="InterPro" id="IPR003352">
    <property type="entry name" value="PTS_EIIC"/>
</dbReference>
<dbReference type="PANTHER" id="PTHR30009">
    <property type="entry name" value="CYTOCHROME C-TYPE SYNTHESIS PROTEIN AND PTS TRANSMEMBRANE COMPONENT"/>
    <property type="match status" value="1"/>
</dbReference>
<organism evidence="15 16">
    <name type="scientific">Salinicoccus sediminis</name>
    <dbReference type="NCBI Taxonomy" id="1432562"/>
    <lineage>
        <taxon>Bacteria</taxon>
        <taxon>Bacillati</taxon>
        <taxon>Bacillota</taxon>
        <taxon>Bacilli</taxon>
        <taxon>Bacillales</taxon>
        <taxon>Staphylococcaceae</taxon>
        <taxon>Salinicoccus</taxon>
    </lineage>
</organism>
<feature type="transmembrane region" description="Helical" evidence="12">
    <location>
        <begin position="132"/>
        <end position="153"/>
    </location>
</feature>
<evidence type="ECO:0000313" key="15">
    <source>
        <dbReference type="EMBL" id="KKK33893.1"/>
    </source>
</evidence>